<dbReference type="EMBL" id="CAJPWZ010002504">
    <property type="protein sequence ID" value="CAG2239169.1"/>
    <property type="molecule type" value="Genomic_DNA"/>
</dbReference>
<evidence type="ECO:0000256" key="3">
    <source>
        <dbReference type="ARBA" id="ARBA00022927"/>
    </source>
</evidence>
<evidence type="ECO:0000313" key="6">
    <source>
        <dbReference type="EMBL" id="CAG2239169.1"/>
    </source>
</evidence>
<comment type="subcellular location">
    <subcellularLocation>
        <location evidence="1">Nucleus</location>
    </subcellularLocation>
</comment>
<dbReference type="GO" id="GO:0005634">
    <property type="term" value="C:nucleus"/>
    <property type="evidence" value="ECO:0007669"/>
    <property type="project" value="UniProtKB-SubCell"/>
</dbReference>
<evidence type="ECO:0000256" key="1">
    <source>
        <dbReference type="ARBA" id="ARBA00004123"/>
    </source>
</evidence>
<evidence type="ECO:0000256" key="2">
    <source>
        <dbReference type="ARBA" id="ARBA00022448"/>
    </source>
</evidence>
<dbReference type="Gene3D" id="3.10.450.50">
    <property type="match status" value="1"/>
</dbReference>
<feature type="domain" description="NTF2" evidence="5">
    <location>
        <begin position="20"/>
        <end position="137"/>
    </location>
</feature>
<reference evidence="6" key="1">
    <citation type="submission" date="2021-03" db="EMBL/GenBank/DDBJ databases">
        <authorList>
            <person name="Bekaert M."/>
        </authorList>
    </citation>
    <scope>NUCLEOTIDE SEQUENCE</scope>
</reference>
<dbReference type="FunFam" id="3.10.450.50:FF:000006">
    <property type="entry name" value="NTF2-related export protein 2 isoform 1"/>
    <property type="match status" value="1"/>
</dbReference>
<evidence type="ECO:0000313" key="7">
    <source>
        <dbReference type="Proteomes" id="UP000683360"/>
    </source>
</evidence>
<keyword evidence="3" id="KW-0653">Protein transport</keyword>
<keyword evidence="4" id="KW-0539">Nucleus</keyword>
<dbReference type="CDD" id="cd00780">
    <property type="entry name" value="NTF2"/>
    <property type="match status" value="1"/>
</dbReference>
<dbReference type="GO" id="GO:0006913">
    <property type="term" value="P:nucleocytoplasmic transport"/>
    <property type="evidence" value="ECO:0007669"/>
    <property type="project" value="InterPro"/>
</dbReference>
<keyword evidence="7" id="KW-1185">Reference proteome</keyword>
<dbReference type="PROSITE" id="PS50177">
    <property type="entry name" value="NTF2_DOMAIN"/>
    <property type="match status" value="1"/>
</dbReference>
<name>A0A8S3TZ06_MYTED</name>
<dbReference type="InterPro" id="IPR045875">
    <property type="entry name" value="NTF2"/>
</dbReference>
<dbReference type="SUPFAM" id="SSF54427">
    <property type="entry name" value="NTF2-like"/>
    <property type="match status" value="1"/>
</dbReference>
<evidence type="ECO:0000259" key="5">
    <source>
        <dbReference type="PROSITE" id="PS50177"/>
    </source>
</evidence>
<dbReference type="OrthoDB" id="25408at2759"/>
<organism evidence="6 7">
    <name type="scientific">Mytilus edulis</name>
    <name type="common">Blue mussel</name>
    <dbReference type="NCBI Taxonomy" id="6550"/>
    <lineage>
        <taxon>Eukaryota</taxon>
        <taxon>Metazoa</taxon>
        <taxon>Spiralia</taxon>
        <taxon>Lophotrochozoa</taxon>
        <taxon>Mollusca</taxon>
        <taxon>Bivalvia</taxon>
        <taxon>Autobranchia</taxon>
        <taxon>Pteriomorphia</taxon>
        <taxon>Mytilida</taxon>
        <taxon>Mytiloidea</taxon>
        <taxon>Mytilidae</taxon>
        <taxon>Mytilinae</taxon>
        <taxon>Mytilus</taxon>
    </lineage>
</organism>
<dbReference type="InterPro" id="IPR018222">
    <property type="entry name" value="Nuclear_transport_factor_2_euk"/>
</dbReference>
<sequence length="157" mass="17687">MTSSLSNTELSTKVDQAAEAGEQFSKLYYETTDKKRHLLQKLYLDSATVVWNGNAVKGLEEIIKFYDTIPTSEHNLDSLDCQPLTDQISGGQMTICVKTLGTVKYDKAKPKIFHQNFILTSVNNHGLINFCTKSRRILSFSLSLGELRSFHQMYVAS</sequence>
<accession>A0A8S3TZ06</accession>
<dbReference type="Pfam" id="PF02136">
    <property type="entry name" value="NTF2"/>
    <property type="match status" value="1"/>
</dbReference>
<dbReference type="PANTHER" id="PTHR12612">
    <property type="entry name" value="NUCLEAR TRANSPORT FACTOR 2"/>
    <property type="match status" value="1"/>
</dbReference>
<gene>
    <name evidence="6" type="ORF">MEDL_51535</name>
</gene>
<keyword evidence="2" id="KW-0813">Transport</keyword>
<dbReference type="GO" id="GO:0015031">
    <property type="term" value="P:protein transport"/>
    <property type="evidence" value="ECO:0007669"/>
    <property type="project" value="UniProtKB-KW"/>
</dbReference>
<dbReference type="InterPro" id="IPR002075">
    <property type="entry name" value="NTF2_dom"/>
</dbReference>
<comment type="caution">
    <text evidence="6">The sequence shown here is derived from an EMBL/GenBank/DDBJ whole genome shotgun (WGS) entry which is preliminary data.</text>
</comment>
<dbReference type="AlphaFoldDB" id="A0A8S3TZ06"/>
<protein>
    <submittedName>
        <fullName evidence="6">NXT1_2</fullName>
    </submittedName>
</protein>
<dbReference type="Proteomes" id="UP000683360">
    <property type="component" value="Unassembled WGS sequence"/>
</dbReference>
<proteinExistence type="predicted"/>
<dbReference type="InterPro" id="IPR032710">
    <property type="entry name" value="NTF2-like_dom_sf"/>
</dbReference>
<evidence type="ECO:0000256" key="4">
    <source>
        <dbReference type="ARBA" id="ARBA00023242"/>
    </source>
</evidence>